<name>A0A0D1D795_9RHOB</name>
<keyword evidence="1" id="KW-0732">Signal</keyword>
<dbReference type="RefSeq" id="WP_043919252.1">
    <property type="nucleotide sequence ID" value="NZ_FZPF01000005.1"/>
</dbReference>
<keyword evidence="3" id="KW-1185">Reference proteome</keyword>
<feature type="signal peptide" evidence="1">
    <location>
        <begin position="1"/>
        <end position="17"/>
    </location>
</feature>
<sequence>MRHLIAALMLAATPASADLNDERTISEGLILIGIAYEISEVCPDIAPRRLRGLNALLTLRSMAYDLGYSRAEVEAYIDDDAEKDRLEAIARQRLERLGAKPGDVESHCVVGRSEVAKDSQVGRLLNPN</sequence>
<comment type="caution">
    <text evidence="2">The sequence shown here is derived from an EMBL/GenBank/DDBJ whole genome shotgun (WGS) entry which is preliminary data.</text>
</comment>
<proteinExistence type="predicted"/>
<gene>
    <name evidence="2" type="ORF">jaqu_23880</name>
</gene>
<reference evidence="2 3" key="1">
    <citation type="submission" date="2015-02" db="EMBL/GenBank/DDBJ databases">
        <title>Genome Sequence of Jannaschia aquimarina DSM28248, a member of the Roseobacter clade.</title>
        <authorList>
            <person name="Voget S."/>
            <person name="Daniel R."/>
        </authorList>
    </citation>
    <scope>NUCLEOTIDE SEQUENCE [LARGE SCALE GENOMIC DNA]</scope>
    <source>
        <strain evidence="2 3">GSW-M26</strain>
    </source>
</reference>
<protein>
    <recommendedName>
        <fullName evidence="4">DUF5333 domain-containing protein</fullName>
    </recommendedName>
</protein>
<evidence type="ECO:0008006" key="4">
    <source>
        <dbReference type="Google" id="ProtNLM"/>
    </source>
</evidence>
<dbReference type="AlphaFoldDB" id="A0A0D1D795"/>
<dbReference type="InterPro" id="IPR020349">
    <property type="entry name" value="Uncharacterised_14.7kDa"/>
</dbReference>
<dbReference type="Pfam" id="PF17267">
    <property type="entry name" value="DUF5333"/>
    <property type="match status" value="1"/>
</dbReference>
<dbReference type="EMBL" id="JYFE01000042">
    <property type="protein sequence ID" value="KIT15808.1"/>
    <property type="molecule type" value="Genomic_DNA"/>
</dbReference>
<evidence type="ECO:0000313" key="3">
    <source>
        <dbReference type="Proteomes" id="UP000032232"/>
    </source>
</evidence>
<dbReference type="Proteomes" id="UP000032232">
    <property type="component" value="Unassembled WGS sequence"/>
</dbReference>
<accession>A0A0D1D795</accession>
<feature type="chain" id="PRO_5002229357" description="DUF5333 domain-containing protein" evidence="1">
    <location>
        <begin position="18"/>
        <end position="128"/>
    </location>
</feature>
<organism evidence="2 3">
    <name type="scientific">Jannaschia aquimarina</name>
    <dbReference type="NCBI Taxonomy" id="935700"/>
    <lineage>
        <taxon>Bacteria</taxon>
        <taxon>Pseudomonadati</taxon>
        <taxon>Pseudomonadota</taxon>
        <taxon>Alphaproteobacteria</taxon>
        <taxon>Rhodobacterales</taxon>
        <taxon>Roseobacteraceae</taxon>
        <taxon>Jannaschia</taxon>
    </lineage>
</organism>
<dbReference type="STRING" id="935700.jaqu_23880"/>
<dbReference type="PATRIC" id="fig|935700.4.peg.2458"/>
<evidence type="ECO:0000256" key="1">
    <source>
        <dbReference type="SAM" id="SignalP"/>
    </source>
</evidence>
<evidence type="ECO:0000313" key="2">
    <source>
        <dbReference type="EMBL" id="KIT15808.1"/>
    </source>
</evidence>